<feature type="transmembrane region" description="Helical" evidence="2">
    <location>
        <begin position="510"/>
        <end position="531"/>
    </location>
</feature>
<organism evidence="4 5">
    <name type="scientific">Streptosporangium algeriense</name>
    <dbReference type="NCBI Taxonomy" id="1682748"/>
    <lineage>
        <taxon>Bacteria</taxon>
        <taxon>Bacillati</taxon>
        <taxon>Actinomycetota</taxon>
        <taxon>Actinomycetes</taxon>
        <taxon>Streptosporangiales</taxon>
        <taxon>Streptosporangiaceae</taxon>
        <taxon>Streptosporangium</taxon>
    </lineage>
</organism>
<keyword evidence="2" id="KW-0472">Membrane</keyword>
<feature type="compositionally biased region" description="Pro residues" evidence="1">
    <location>
        <begin position="354"/>
        <end position="364"/>
    </location>
</feature>
<feature type="signal peptide" evidence="3">
    <location>
        <begin position="1"/>
        <end position="22"/>
    </location>
</feature>
<feature type="region of interest" description="Disordered" evidence="1">
    <location>
        <begin position="319"/>
        <end position="364"/>
    </location>
</feature>
<reference evidence="5" key="1">
    <citation type="journal article" date="2019" name="Int. J. Syst. Evol. Microbiol.">
        <title>The Global Catalogue of Microorganisms (GCM) 10K type strain sequencing project: providing services to taxonomists for standard genome sequencing and annotation.</title>
        <authorList>
            <consortium name="The Broad Institute Genomics Platform"/>
            <consortium name="The Broad Institute Genome Sequencing Center for Infectious Disease"/>
            <person name="Wu L."/>
            <person name="Ma J."/>
        </authorList>
    </citation>
    <scope>NUCLEOTIDE SEQUENCE [LARGE SCALE GENOMIC DNA]</scope>
    <source>
        <strain evidence="5">CCUG 62974</strain>
    </source>
</reference>
<evidence type="ECO:0000256" key="3">
    <source>
        <dbReference type="SAM" id="SignalP"/>
    </source>
</evidence>
<keyword evidence="5" id="KW-1185">Reference proteome</keyword>
<keyword evidence="2" id="KW-1133">Transmembrane helix</keyword>
<evidence type="ECO:0000313" key="4">
    <source>
        <dbReference type="EMBL" id="MFD0885659.1"/>
    </source>
</evidence>
<feature type="compositionally biased region" description="Polar residues" evidence="1">
    <location>
        <begin position="319"/>
        <end position="331"/>
    </location>
</feature>
<feature type="compositionally biased region" description="Low complexity" evidence="1">
    <location>
        <begin position="336"/>
        <end position="353"/>
    </location>
</feature>
<feature type="region of interest" description="Disordered" evidence="1">
    <location>
        <begin position="427"/>
        <end position="511"/>
    </location>
</feature>
<evidence type="ECO:0000256" key="2">
    <source>
        <dbReference type="SAM" id="Phobius"/>
    </source>
</evidence>
<dbReference type="Gene3D" id="2.60.120.260">
    <property type="entry name" value="Galactose-binding domain-like"/>
    <property type="match status" value="1"/>
</dbReference>
<evidence type="ECO:0000256" key="1">
    <source>
        <dbReference type="SAM" id="MobiDB-lite"/>
    </source>
</evidence>
<accession>A0ABW3DR60</accession>
<evidence type="ECO:0000313" key="5">
    <source>
        <dbReference type="Proteomes" id="UP001597024"/>
    </source>
</evidence>
<feature type="compositionally biased region" description="Low complexity" evidence="1">
    <location>
        <begin position="452"/>
        <end position="481"/>
    </location>
</feature>
<dbReference type="Proteomes" id="UP001597024">
    <property type="component" value="Unassembled WGS sequence"/>
</dbReference>
<proteinExistence type="predicted"/>
<keyword evidence="2" id="KW-0812">Transmembrane</keyword>
<feature type="chain" id="PRO_5046518647" evidence="3">
    <location>
        <begin position="23"/>
        <end position="544"/>
    </location>
</feature>
<comment type="caution">
    <text evidence="4">The sequence shown here is derived from an EMBL/GenBank/DDBJ whole genome shotgun (WGS) entry which is preliminary data.</text>
</comment>
<gene>
    <name evidence="4" type="ORF">ACFQ08_13980</name>
</gene>
<feature type="compositionally biased region" description="Pro residues" evidence="1">
    <location>
        <begin position="427"/>
        <end position="451"/>
    </location>
</feature>
<dbReference type="EMBL" id="JBHTHX010000407">
    <property type="protein sequence ID" value="MFD0885659.1"/>
    <property type="molecule type" value="Genomic_DNA"/>
</dbReference>
<keyword evidence="3" id="KW-0732">Signal</keyword>
<protein>
    <submittedName>
        <fullName evidence="4">Uncharacterized protein</fullName>
    </submittedName>
</protein>
<sequence length="544" mass="56662">MISALGLVSGALVVLPSVPASANSAELVVDYRCTGGPTSVASHGPVNLRTTVTVPTTLTVGEPLNVKWTLGYKGDPGRFGSPDYFAAGGKVTVTGHAQLSGVWNGILLPSGSMEQPELSKDGVLKLPESISDSAHTDRAGKLRVTPQQLFVDFTPPAGETMVNDDSPRVQYTGVWKDRNDQPPNNNDHHYDIHRTVDKGSRAALKFTGTGIEYVAQRDHRAGRVLFYIDGQPATPAFVDASKNPDGTPSNDANRGGQTLWQFHGLKYGEHLVEVVNDEQGKWAQLDAFRVITEELPEPPQEHRATCTLVSAPVSVDVTISSGSTPTSTNSQGPGGTPTCTSAPHPATPTCHPTTPIPTCSPTPNPTPYPTCLPTTPIPTCTPGSYPATPTCHPTTPIPTCSPTPNPTPYPTCRPATPTPTCRLITPTPTPTGTPAVTPTPTPTCAPTPRPTPTQSGTHTSTATSTSTPKPTLTVTATVTPTRPTPTVPQVVITPSGGAQTGEAPDGPPSAGGLIGAGAAMVLGSAWGGVVLRRRRAAHVRDGQE</sequence>
<name>A0ABW3DR60_9ACTN</name>